<dbReference type="Pfam" id="PF09282">
    <property type="entry name" value="Mago-bind"/>
    <property type="match status" value="1"/>
</dbReference>
<organism evidence="3 4">
    <name type="scientific">Suillus luteus UH-Slu-Lm8-n1</name>
    <dbReference type="NCBI Taxonomy" id="930992"/>
    <lineage>
        <taxon>Eukaryota</taxon>
        <taxon>Fungi</taxon>
        <taxon>Dikarya</taxon>
        <taxon>Basidiomycota</taxon>
        <taxon>Agaricomycotina</taxon>
        <taxon>Agaricomycetes</taxon>
        <taxon>Agaricomycetidae</taxon>
        <taxon>Boletales</taxon>
        <taxon>Suillineae</taxon>
        <taxon>Suillaceae</taxon>
        <taxon>Suillus</taxon>
    </lineage>
</organism>
<evidence type="ECO:0000256" key="1">
    <source>
        <dbReference type="SAM" id="MobiDB-lite"/>
    </source>
</evidence>
<dbReference type="Proteomes" id="UP000054485">
    <property type="component" value="Unassembled WGS sequence"/>
</dbReference>
<feature type="domain" description="WIBG Mago-binding" evidence="2">
    <location>
        <begin position="22"/>
        <end position="48"/>
    </location>
</feature>
<dbReference type="GO" id="GO:0005737">
    <property type="term" value="C:cytoplasm"/>
    <property type="evidence" value="ECO:0007669"/>
    <property type="project" value="TreeGrafter"/>
</dbReference>
<protein>
    <recommendedName>
        <fullName evidence="2">WIBG Mago-binding domain-containing protein</fullName>
    </recommendedName>
</protein>
<evidence type="ECO:0000313" key="4">
    <source>
        <dbReference type="Proteomes" id="UP000054485"/>
    </source>
</evidence>
<accession>A0A0D0A419</accession>
<dbReference type="GO" id="GO:0003723">
    <property type="term" value="F:RNA binding"/>
    <property type="evidence" value="ECO:0007669"/>
    <property type="project" value="TreeGrafter"/>
</dbReference>
<dbReference type="InterPro" id="IPR036348">
    <property type="entry name" value="WIBG_N_sf"/>
</dbReference>
<reference evidence="4" key="2">
    <citation type="submission" date="2015-01" db="EMBL/GenBank/DDBJ databases">
        <title>Evolutionary Origins and Diversification of the Mycorrhizal Mutualists.</title>
        <authorList>
            <consortium name="DOE Joint Genome Institute"/>
            <consortium name="Mycorrhizal Genomics Consortium"/>
            <person name="Kohler A."/>
            <person name="Kuo A."/>
            <person name="Nagy L.G."/>
            <person name="Floudas D."/>
            <person name="Copeland A."/>
            <person name="Barry K.W."/>
            <person name="Cichocki N."/>
            <person name="Veneault-Fourrey C."/>
            <person name="LaButti K."/>
            <person name="Lindquist E.A."/>
            <person name="Lipzen A."/>
            <person name="Lundell T."/>
            <person name="Morin E."/>
            <person name="Murat C."/>
            <person name="Riley R."/>
            <person name="Ohm R."/>
            <person name="Sun H."/>
            <person name="Tunlid A."/>
            <person name="Henrissat B."/>
            <person name="Grigoriev I.V."/>
            <person name="Hibbett D.S."/>
            <person name="Martin F."/>
        </authorList>
    </citation>
    <scope>NUCLEOTIDE SEQUENCE [LARGE SCALE GENOMIC DNA]</scope>
    <source>
        <strain evidence="4">UH-Slu-Lm8-n1</strain>
    </source>
</reference>
<feature type="compositionally biased region" description="Basic and acidic residues" evidence="1">
    <location>
        <begin position="108"/>
        <end position="119"/>
    </location>
</feature>
<dbReference type="GO" id="GO:1903259">
    <property type="term" value="P:exon-exon junction complex disassembly"/>
    <property type="evidence" value="ECO:0007669"/>
    <property type="project" value="InterPro"/>
</dbReference>
<dbReference type="SMART" id="SM01273">
    <property type="entry name" value="Mago-bind"/>
    <property type="match status" value="1"/>
</dbReference>
<feature type="region of interest" description="Disordered" evidence="1">
    <location>
        <begin position="1"/>
        <end position="20"/>
    </location>
</feature>
<dbReference type="PANTHER" id="PTHR22959:SF0">
    <property type="entry name" value="PARTNER OF Y14 AND MAGO"/>
    <property type="match status" value="1"/>
</dbReference>
<dbReference type="SUPFAM" id="SSF101931">
    <property type="entry name" value="Pym (Within the bgcn gene intron protein, WIBG), N-terminal domain"/>
    <property type="match status" value="1"/>
</dbReference>
<dbReference type="HOGENOM" id="CLU_096585_0_0_1"/>
<feature type="non-terminal residue" evidence="3">
    <location>
        <position position="125"/>
    </location>
</feature>
<name>A0A0D0A419_9AGAM</name>
<proteinExistence type="predicted"/>
<feature type="region of interest" description="Disordered" evidence="1">
    <location>
        <begin position="77"/>
        <end position="125"/>
    </location>
</feature>
<dbReference type="PANTHER" id="PTHR22959">
    <property type="entry name" value="PYM PROTEIN"/>
    <property type="match status" value="1"/>
</dbReference>
<dbReference type="AlphaFoldDB" id="A0A0D0A419"/>
<feature type="compositionally biased region" description="Low complexity" evidence="1">
    <location>
        <begin position="78"/>
        <end position="90"/>
    </location>
</feature>
<gene>
    <name evidence="3" type="ORF">CY34DRAFT_30348</name>
</gene>
<evidence type="ECO:0000313" key="3">
    <source>
        <dbReference type="EMBL" id="KIK36401.1"/>
    </source>
</evidence>
<dbReference type="InterPro" id="IPR039333">
    <property type="entry name" value="PYM1"/>
</dbReference>
<reference evidence="3 4" key="1">
    <citation type="submission" date="2014-04" db="EMBL/GenBank/DDBJ databases">
        <authorList>
            <consortium name="DOE Joint Genome Institute"/>
            <person name="Kuo A."/>
            <person name="Ruytinx J."/>
            <person name="Rineau F."/>
            <person name="Colpaert J."/>
            <person name="Kohler A."/>
            <person name="Nagy L.G."/>
            <person name="Floudas D."/>
            <person name="Copeland A."/>
            <person name="Barry K.W."/>
            <person name="Cichocki N."/>
            <person name="Veneault-Fourrey C."/>
            <person name="LaButti K."/>
            <person name="Lindquist E.A."/>
            <person name="Lipzen A."/>
            <person name="Lundell T."/>
            <person name="Morin E."/>
            <person name="Murat C."/>
            <person name="Sun H."/>
            <person name="Tunlid A."/>
            <person name="Henrissat B."/>
            <person name="Grigoriev I.V."/>
            <person name="Hibbett D.S."/>
            <person name="Martin F."/>
            <person name="Nordberg H.P."/>
            <person name="Cantor M.N."/>
            <person name="Hua S.X."/>
        </authorList>
    </citation>
    <scope>NUCLEOTIDE SEQUENCE [LARGE SCALE GENOMIC DNA]</scope>
    <source>
        <strain evidence="3 4">UH-Slu-Lm8-n1</strain>
    </source>
</reference>
<dbReference type="InParanoid" id="A0A0D0A419"/>
<dbReference type="EMBL" id="KN835532">
    <property type="protein sequence ID" value="KIK36401.1"/>
    <property type="molecule type" value="Genomic_DNA"/>
</dbReference>
<dbReference type="OrthoDB" id="21625at2759"/>
<sequence>MARPPLFPDQSAAGIAVDPRTLERVIPESKRSDGTVRKQLKIRPGFTPQEDVSRFRGSRQQAMDATALPKGHILGWVAPSAATPPKGKTATPPPNKNAKKRANARAKKNAEKAAIIKDNWEDEED</sequence>
<keyword evidence="4" id="KW-1185">Reference proteome</keyword>
<feature type="compositionally biased region" description="Basic residues" evidence="1">
    <location>
        <begin position="97"/>
        <end position="107"/>
    </location>
</feature>
<dbReference type="GO" id="GO:0035145">
    <property type="term" value="C:exon-exon junction complex"/>
    <property type="evidence" value="ECO:0007669"/>
    <property type="project" value="TreeGrafter"/>
</dbReference>
<dbReference type="InterPro" id="IPR015362">
    <property type="entry name" value="WIBG_mago-bd"/>
</dbReference>
<evidence type="ECO:0000259" key="2">
    <source>
        <dbReference type="SMART" id="SM01273"/>
    </source>
</evidence>
<dbReference type="STRING" id="930992.A0A0D0A419"/>